<dbReference type="InterPro" id="IPR036291">
    <property type="entry name" value="NAD(P)-bd_dom_sf"/>
</dbReference>
<evidence type="ECO:0000256" key="1">
    <source>
        <dbReference type="ARBA" id="ARBA00006484"/>
    </source>
</evidence>
<evidence type="ECO:0000313" key="4">
    <source>
        <dbReference type="EMBL" id="GAA4142214.1"/>
    </source>
</evidence>
<evidence type="ECO:0000256" key="3">
    <source>
        <dbReference type="RuleBase" id="RU000363"/>
    </source>
</evidence>
<dbReference type="Gene3D" id="3.40.50.720">
    <property type="entry name" value="NAD(P)-binding Rossmann-like Domain"/>
    <property type="match status" value="1"/>
</dbReference>
<dbReference type="PROSITE" id="PS00061">
    <property type="entry name" value="ADH_SHORT"/>
    <property type="match status" value="1"/>
</dbReference>
<dbReference type="RefSeq" id="WP_344674865.1">
    <property type="nucleotide sequence ID" value="NZ_BAAAZI010000009.1"/>
</dbReference>
<comment type="caution">
    <text evidence="4">The sequence shown here is derived from an EMBL/GenBank/DDBJ whole genome shotgun (WGS) entry which is preliminary data.</text>
</comment>
<dbReference type="PRINTS" id="PR00081">
    <property type="entry name" value="GDHRDH"/>
</dbReference>
<comment type="similarity">
    <text evidence="1 3">Belongs to the short-chain dehydrogenases/reductases (SDR) family.</text>
</comment>
<keyword evidence="5" id="KW-1185">Reference proteome</keyword>
<dbReference type="PRINTS" id="PR00080">
    <property type="entry name" value="SDRFAMILY"/>
</dbReference>
<dbReference type="Pfam" id="PF00106">
    <property type="entry name" value="adh_short"/>
    <property type="match status" value="1"/>
</dbReference>
<dbReference type="CDD" id="cd05233">
    <property type="entry name" value="SDR_c"/>
    <property type="match status" value="1"/>
</dbReference>
<dbReference type="SUPFAM" id="SSF51735">
    <property type="entry name" value="NAD(P)-binding Rossmann-fold domains"/>
    <property type="match status" value="1"/>
</dbReference>
<evidence type="ECO:0000313" key="5">
    <source>
        <dbReference type="Proteomes" id="UP001500101"/>
    </source>
</evidence>
<dbReference type="EMBL" id="BAAAZI010000009">
    <property type="protein sequence ID" value="GAA4142214.1"/>
    <property type="molecule type" value="Genomic_DNA"/>
</dbReference>
<dbReference type="Proteomes" id="UP001500101">
    <property type="component" value="Unassembled WGS sequence"/>
</dbReference>
<evidence type="ECO:0000256" key="2">
    <source>
        <dbReference type="ARBA" id="ARBA00023002"/>
    </source>
</evidence>
<name>A0ABP7YVZ4_9SPHI</name>
<organism evidence="4 5">
    <name type="scientific">Sphingobacterium kyonggiense</name>
    <dbReference type="NCBI Taxonomy" id="714075"/>
    <lineage>
        <taxon>Bacteria</taxon>
        <taxon>Pseudomonadati</taxon>
        <taxon>Bacteroidota</taxon>
        <taxon>Sphingobacteriia</taxon>
        <taxon>Sphingobacteriales</taxon>
        <taxon>Sphingobacteriaceae</taxon>
        <taxon>Sphingobacterium</taxon>
    </lineage>
</organism>
<sequence length="245" mass="27561">MRIKENVQVFITGGTSGIGKAICLFLLEKGYKVFIIGRNPNKLKKLQEEVKVLGLEDSFNGELLDLENLEHVKERMPKIWNQYGPFHVLINNAAVGFGGIKGCDYMQLFEMIRINLNAYLYLAGYFSQQMQQDSLSGDIINIGSMSADSREAGSTGYVASKSAVQGFTESLRKEVNPLDIRVCLIEPAAVSTGMQNMSEKKKIEKIKQQEMLAAEDLAKLVYFILQQDRRITFPEIKIKALKQII</sequence>
<dbReference type="PANTHER" id="PTHR43115">
    <property type="entry name" value="DEHYDROGENASE/REDUCTASE SDR FAMILY MEMBER 11"/>
    <property type="match status" value="1"/>
</dbReference>
<dbReference type="PANTHER" id="PTHR43115:SF4">
    <property type="entry name" value="DEHYDROGENASE_REDUCTASE SDR FAMILY MEMBER 11"/>
    <property type="match status" value="1"/>
</dbReference>
<accession>A0ABP7YVZ4</accession>
<dbReference type="InterPro" id="IPR002347">
    <property type="entry name" value="SDR_fam"/>
</dbReference>
<proteinExistence type="inferred from homology"/>
<gene>
    <name evidence="4" type="ORF">GCM10022216_22970</name>
</gene>
<reference evidence="5" key="1">
    <citation type="journal article" date="2019" name="Int. J. Syst. Evol. Microbiol.">
        <title>The Global Catalogue of Microorganisms (GCM) 10K type strain sequencing project: providing services to taxonomists for standard genome sequencing and annotation.</title>
        <authorList>
            <consortium name="The Broad Institute Genomics Platform"/>
            <consortium name="The Broad Institute Genome Sequencing Center for Infectious Disease"/>
            <person name="Wu L."/>
            <person name="Ma J."/>
        </authorList>
    </citation>
    <scope>NUCLEOTIDE SEQUENCE [LARGE SCALE GENOMIC DNA]</scope>
    <source>
        <strain evidence="5">JCM 16704</strain>
    </source>
</reference>
<dbReference type="InterPro" id="IPR020904">
    <property type="entry name" value="Sc_DH/Rdtase_CS"/>
</dbReference>
<protein>
    <submittedName>
        <fullName evidence="4">3-ketoacyl-ACP reductase</fullName>
    </submittedName>
</protein>
<keyword evidence="2" id="KW-0560">Oxidoreductase</keyword>